<evidence type="ECO:0000313" key="1">
    <source>
        <dbReference type="EMBL" id="KAH9288827.1"/>
    </source>
</evidence>
<protein>
    <submittedName>
        <fullName evidence="1">Uncharacterized protein</fullName>
    </submittedName>
</protein>
<comment type="caution">
    <text evidence="1">The sequence shown here is derived from an EMBL/GenBank/DDBJ whole genome shotgun (WGS) entry which is preliminary data.</text>
</comment>
<keyword evidence="2" id="KW-1185">Reference proteome</keyword>
<organism evidence="1 2">
    <name type="scientific">Taxus chinensis</name>
    <name type="common">Chinese yew</name>
    <name type="synonym">Taxus wallichiana var. chinensis</name>
    <dbReference type="NCBI Taxonomy" id="29808"/>
    <lineage>
        <taxon>Eukaryota</taxon>
        <taxon>Viridiplantae</taxon>
        <taxon>Streptophyta</taxon>
        <taxon>Embryophyta</taxon>
        <taxon>Tracheophyta</taxon>
        <taxon>Spermatophyta</taxon>
        <taxon>Pinopsida</taxon>
        <taxon>Pinidae</taxon>
        <taxon>Conifers II</taxon>
        <taxon>Cupressales</taxon>
        <taxon>Taxaceae</taxon>
        <taxon>Taxus</taxon>
    </lineage>
</organism>
<evidence type="ECO:0000313" key="2">
    <source>
        <dbReference type="Proteomes" id="UP000824469"/>
    </source>
</evidence>
<reference evidence="1 2" key="1">
    <citation type="journal article" date="2021" name="Nat. Plants">
        <title>The Taxus genome provides insights into paclitaxel biosynthesis.</title>
        <authorList>
            <person name="Xiong X."/>
            <person name="Gou J."/>
            <person name="Liao Q."/>
            <person name="Li Y."/>
            <person name="Zhou Q."/>
            <person name="Bi G."/>
            <person name="Li C."/>
            <person name="Du R."/>
            <person name="Wang X."/>
            <person name="Sun T."/>
            <person name="Guo L."/>
            <person name="Liang H."/>
            <person name="Lu P."/>
            <person name="Wu Y."/>
            <person name="Zhang Z."/>
            <person name="Ro D.K."/>
            <person name="Shang Y."/>
            <person name="Huang S."/>
            <person name="Yan J."/>
        </authorList>
    </citation>
    <scope>NUCLEOTIDE SEQUENCE [LARGE SCALE GENOMIC DNA]</scope>
    <source>
        <strain evidence="1">Ta-2019</strain>
    </source>
</reference>
<feature type="non-terminal residue" evidence="1">
    <location>
        <position position="1"/>
    </location>
</feature>
<dbReference type="Proteomes" id="UP000824469">
    <property type="component" value="Unassembled WGS sequence"/>
</dbReference>
<gene>
    <name evidence="1" type="ORF">KI387_032944</name>
</gene>
<proteinExistence type="predicted"/>
<name>A0AA38BTA2_TAXCH</name>
<dbReference type="AlphaFoldDB" id="A0AA38BTA2"/>
<sequence length="73" mass="8279">YKMHITPELISNFTGLICKGDSIDDDLEDKEAIKDTLEAYDDKNGSRYFDIADIPDPIMRMAARLVTKLNGQE</sequence>
<feature type="non-terminal residue" evidence="1">
    <location>
        <position position="73"/>
    </location>
</feature>
<dbReference type="EMBL" id="JAHRHJ020003813">
    <property type="protein sequence ID" value="KAH9288827.1"/>
    <property type="molecule type" value="Genomic_DNA"/>
</dbReference>
<accession>A0AA38BTA2</accession>